<dbReference type="PANTHER" id="PTHR30188:SF4">
    <property type="entry name" value="PROTEIN TRIGALACTOSYLDIACYLGLYCEROL 1, CHLOROPLASTIC"/>
    <property type="match status" value="1"/>
</dbReference>
<dbReference type="EMBL" id="DTMQ01000040">
    <property type="protein sequence ID" value="HGE99668.1"/>
    <property type="molecule type" value="Genomic_DNA"/>
</dbReference>
<organism evidence="2">
    <name type="scientific">candidate division WOR-3 bacterium</name>
    <dbReference type="NCBI Taxonomy" id="2052148"/>
    <lineage>
        <taxon>Bacteria</taxon>
        <taxon>Bacteria division WOR-3</taxon>
    </lineage>
</organism>
<name>A0A7C3URS6_UNCW3</name>
<dbReference type="GO" id="GO:0005548">
    <property type="term" value="F:phospholipid transporter activity"/>
    <property type="evidence" value="ECO:0007669"/>
    <property type="project" value="TreeGrafter"/>
</dbReference>
<keyword evidence="1" id="KW-1133">Transmembrane helix</keyword>
<protein>
    <submittedName>
        <fullName evidence="2">ABC transporter permease</fullName>
    </submittedName>
</protein>
<reference evidence="2" key="1">
    <citation type="journal article" date="2020" name="mSystems">
        <title>Genome- and Community-Level Interaction Insights into Carbon Utilization and Element Cycling Functions of Hydrothermarchaeota in Hydrothermal Sediment.</title>
        <authorList>
            <person name="Zhou Z."/>
            <person name="Liu Y."/>
            <person name="Xu W."/>
            <person name="Pan J."/>
            <person name="Luo Z.H."/>
            <person name="Li M."/>
        </authorList>
    </citation>
    <scope>NUCLEOTIDE SEQUENCE [LARGE SCALE GENOMIC DNA]</scope>
    <source>
        <strain evidence="2">SpSt-906</strain>
    </source>
</reference>
<feature type="transmembrane region" description="Helical" evidence="1">
    <location>
        <begin position="36"/>
        <end position="65"/>
    </location>
</feature>
<sequence>MGKLFSSLRETLSFLGETILELRNLFLYQRETKDALLSFALGSLPLILFVSIFVGFSTAASALYISLPGTPPYLIGSGIFKGVILEIEPVLLGLLLVGRIGAGIASEIGSMRVSDQIDALRSLGISPPGFLALPRIVAGLIASPLLLIIGYWFALLSAYLLASPKISAFEFLRGIKTYFEPKEVYIGITKAILFGLISTFFGSYFGLLTKEGAKGVGYYTMLSVVVSSLFILFVNYIVNLILL</sequence>
<feature type="transmembrane region" description="Helical" evidence="1">
    <location>
        <begin position="218"/>
        <end position="242"/>
    </location>
</feature>
<keyword evidence="1" id="KW-0812">Transmembrane</keyword>
<comment type="caution">
    <text evidence="2">The sequence shown here is derived from an EMBL/GenBank/DDBJ whole genome shotgun (WGS) entry which is preliminary data.</text>
</comment>
<accession>A0A7C3URS6</accession>
<dbReference type="AlphaFoldDB" id="A0A7C3URS6"/>
<dbReference type="GO" id="GO:0043190">
    <property type="term" value="C:ATP-binding cassette (ABC) transporter complex"/>
    <property type="evidence" value="ECO:0007669"/>
    <property type="project" value="InterPro"/>
</dbReference>
<feature type="transmembrane region" description="Helical" evidence="1">
    <location>
        <begin position="136"/>
        <end position="162"/>
    </location>
</feature>
<feature type="transmembrane region" description="Helical" evidence="1">
    <location>
        <begin position="183"/>
        <end position="206"/>
    </location>
</feature>
<dbReference type="InterPro" id="IPR030802">
    <property type="entry name" value="Permease_MalE"/>
</dbReference>
<gene>
    <name evidence="2" type="ORF">ENX07_06330</name>
</gene>
<evidence type="ECO:0000256" key="1">
    <source>
        <dbReference type="SAM" id="Phobius"/>
    </source>
</evidence>
<proteinExistence type="predicted"/>
<keyword evidence="1" id="KW-0472">Membrane</keyword>
<evidence type="ECO:0000313" key="2">
    <source>
        <dbReference type="EMBL" id="HGE99668.1"/>
    </source>
</evidence>
<dbReference type="Pfam" id="PF02405">
    <property type="entry name" value="MlaE"/>
    <property type="match status" value="1"/>
</dbReference>
<dbReference type="PANTHER" id="PTHR30188">
    <property type="entry name" value="ABC TRANSPORTER PERMEASE PROTEIN-RELATED"/>
    <property type="match status" value="1"/>
</dbReference>